<accession>A0A3B0RUJ9</accession>
<sequence>MVNRGHHSDYDGPATERCERALVTLIGDIGPRSDRVTLVGGLSPRYIVDSIPADVPAHVGTADVDLVLGLSLGDTDTEAYRTLHNNLVGSGFSPAKPSFRRARIVDGVTVAVEFLGETSDVQPGRVFRPRGGSGSRLAALNVPCSSLAIRDSAPVQITAARLDDGGESTVTMQVAGILRFVALKILAFQDRHQNKDAYDLVYSMLYFEGGPEGAADAASASPIRSEPLVGDAVDLLGERFETIDKDGPRAYTALTSATVPHLLRIGYRPVADVATCTFSIREIDTSDSDELTPETLQAPARMAYNERRRSPHSGRLRIEKAAQPCDRQHCPGRAHIRSPSVCDTRAPRDSRR</sequence>
<proteinExistence type="predicted"/>
<organism evidence="2">
    <name type="scientific">hydrothermal vent metagenome</name>
    <dbReference type="NCBI Taxonomy" id="652676"/>
    <lineage>
        <taxon>unclassified sequences</taxon>
        <taxon>metagenomes</taxon>
        <taxon>ecological metagenomes</taxon>
    </lineage>
</organism>
<dbReference type="EMBL" id="UOEK01000112">
    <property type="protein sequence ID" value="VAV97130.1"/>
    <property type="molecule type" value="Genomic_DNA"/>
</dbReference>
<feature type="region of interest" description="Disordered" evidence="1">
    <location>
        <begin position="321"/>
        <end position="352"/>
    </location>
</feature>
<evidence type="ECO:0000313" key="2">
    <source>
        <dbReference type="EMBL" id="VAV97130.1"/>
    </source>
</evidence>
<gene>
    <name evidence="2" type="ORF">MNBD_ACTINO02-2966</name>
</gene>
<evidence type="ECO:0000256" key="1">
    <source>
        <dbReference type="SAM" id="MobiDB-lite"/>
    </source>
</evidence>
<protein>
    <submittedName>
        <fullName evidence="2">Uncharacterized protein</fullName>
    </submittedName>
</protein>
<reference evidence="2" key="1">
    <citation type="submission" date="2018-06" db="EMBL/GenBank/DDBJ databases">
        <authorList>
            <person name="Zhirakovskaya E."/>
        </authorList>
    </citation>
    <scope>NUCLEOTIDE SEQUENCE</scope>
</reference>
<name>A0A3B0RUJ9_9ZZZZ</name>
<dbReference type="AlphaFoldDB" id="A0A3B0RUJ9"/>